<organism evidence="4 5">
    <name type="scientific">Nocardia rhizosphaerihabitans</name>
    <dbReference type="NCBI Taxonomy" id="1691570"/>
    <lineage>
        <taxon>Bacteria</taxon>
        <taxon>Bacillati</taxon>
        <taxon>Actinomycetota</taxon>
        <taxon>Actinomycetes</taxon>
        <taxon>Mycobacteriales</taxon>
        <taxon>Nocardiaceae</taxon>
        <taxon>Nocardia</taxon>
    </lineage>
</organism>
<reference evidence="5" key="1">
    <citation type="journal article" date="2019" name="Int. J. Syst. Evol. Microbiol.">
        <title>The Global Catalogue of Microorganisms (GCM) 10K type strain sequencing project: providing services to taxonomists for standard genome sequencing and annotation.</title>
        <authorList>
            <consortium name="The Broad Institute Genomics Platform"/>
            <consortium name="The Broad Institute Genome Sequencing Center for Infectious Disease"/>
            <person name="Wu L."/>
            <person name="Ma J."/>
        </authorList>
    </citation>
    <scope>NUCLEOTIDE SEQUENCE [LARGE SCALE GENOMIC DNA]</scope>
    <source>
        <strain evidence="5">CGMCC 4.7329</strain>
    </source>
</reference>
<evidence type="ECO:0000313" key="4">
    <source>
        <dbReference type="EMBL" id="GGN95066.1"/>
    </source>
</evidence>
<evidence type="ECO:0000313" key="5">
    <source>
        <dbReference type="Proteomes" id="UP000658127"/>
    </source>
</evidence>
<protein>
    <recommendedName>
        <fullName evidence="3">Cas12f1-like TNB domain-containing protein</fullName>
    </recommendedName>
</protein>
<keyword evidence="5" id="KW-1185">Reference proteome</keyword>
<gene>
    <name evidence="4" type="ORF">GCM10011610_58650</name>
</gene>
<dbReference type="NCBIfam" id="NF040570">
    <property type="entry name" value="guided_TnpB"/>
    <property type="match status" value="1"/>
</dbReference>
<dbReference type="Proteomes" id="UP000658127">
    <property type="component" value="Unassembled WGS sequence"/>
</dbReference>
<comment type="caution">
    <text evidence="4">The sequence shown here is derived from an EMBL/GenBank/DDBJ whole genome shotgun (WGS) entry which is preliminary data.</text>
</comment>
<evidence type="ECO:0000256" key="2">
    <source>
        <dbReference type="SAM" id="MobiDB-lite"/>
    </source>
</evidence>
<feature type="region of interest" description="Disordered" evidence="2">
    <location>
        <begin position="121"/>
        <end position="148"/>
    </location>
</feature>
<evidence type="ECO:0000259" key="3">
    <source>
        <dbReference type="Pfam" id="PF07282"/>
    </source>
</evidence>
<evidence type="ECO:0000256" key="1">
    <source>
        <dbReference type="ARBA" id="ARBA00023125"/>
    </source>
</evidence>
<dbReference type="InterPro" id="IPR010095">
    <property type="entry name" value="Cas12f1-like_TNB"/>
</dbReference>
<proteinExistence type="predicted"/>
<dbReference type="Pfam" id="PF07282">
    <property type="entry name" value="Cas12f1-like_TNB"/>
    <property type="match status" value="1"/>
</dbReference>
<accession>A0ABQ2KW08</accession>
<keyword evidence="1" id="KW-0238">DNA-binding</keyword>
<dbReference type="EMBL" id="BMNE01000008">
    <property type="protein sequence ID" value="GGN95066.1"/>
    <property type="molecule type" value="Genomic_DNA"/>
</dbReference>
<sequence>MADTRRDWARKQSTTIIRDNQAVYIEDLCVSGLARTRLAKSAHVAGWGMFTRMIEGKAVRYRRVFGKVDRWFPSSQLCSQCGALTGAKPLHVRSWTCDCGITHDRDLNAANNILAAGRADSSTPVELVSDVPSGARPAVKQEPTGSAA</sequence>
<name>A0ABQ2KW08_9NOCA</name>
<feature type="domain" description="Cas12f1-like TNB" evidence="3">
    <location>
        <begin position="47"/>
        <end position="113"/>
    </location>
</feature>